<evidence type="ECO:0000313" key="3">
    <source>
        <dbReference type="Proteomes" id="UP000319555"/>
    </source>
</evidence>
<dbReference type="AlphaFoldDB" id="A0A521FEJ8"/>
<feature type="region of interest" description="Disordered" evidence="1">
    <location>
        <begin position="231"/>
        <end position="251"/>
    </location>
</feature>
<evidence type="ECO:0000313" key="2">
    <source>
        <dbReference type="EMBL" id="SMO94593.1"/>
    </source>
</evidence>
<reference evidence="2 3" key="1">
    <citation type="submission" date="2017-05" db="EMBL/GenBank/DDBJ databases">
        <authorList>
            <person name="Varghese N."/>
            <person name="Submissions S."/>
        </authorList>
    </citation>
    <scope>NUCLEOTIDE SEQUENCE [LARGE SCALE GENOMIC DNA]</scope>
    <source>
        <strain evidence="2 3">DSM 28009</strain>
    </source>
</reference>
<feature type="compositionally biased region" description="Basic and acidic residues" evidence="1">
    <location>
        <begin position="236"/>
        <end position="246"/>
    </location>
</feature>
<accession>A0A521FEJ8</accession>
<organism evidence="2 3">
    <name type="scientific">Ruegeria faecimaris</name>
    <dbReference type="NCBI Taxonomy" id="686389"/>
    <lineage>
        <taxon>Bacteria</taxon>
        <taxon>Pseudomonadati</taxon>
        <taxon>Pseudomonadota</taxon>
        <taxon>Alphaproteobacteria</taxon>
        <taxon>Rhodobacterales</taxon>
        <taxon>Roseobacteraceae</taxon>
        <taxon>Ruegeria</taxon>
    </lineage>
</organism>
<dbReference type="OrthoDB" id="6058061at2"/>
<protein>
    <submittedName>
        <fullName evidence="2">Uncharacterized protein</fullName>
    </submittedName>
</protein>
<proteinExistence type="predicted"/>
<gene>
    <name evidence="2" type="ORF">SAMN06265380_1215</name>
</gene>
<dbReference type="Proteomes" id="UP000319555">
    <property type="component" value="Unassembled WGS sequence"/>
</dbReference>
<dbReference type="EMBL" id="FXTE01000021">
    <property type="protein sequence ID" value="SMO94593.1"/>
    <property type="molecule type" value="Genomic_DNA"/>
</dbReference>
<keyword evidence="3" id="KW-1185">Reference proteome</keyword>
<dbReference type="RefSeq" id="WP_142640304.1">
    <property type="nucleotide sequence ID" value="NZ_FXTE01000021.1"/>
</dbReference>
<evidence type="ECO:0000256" key="1">
    <source>
        <dbReference type="SAM" id="MobiDB-lite"/>
    </source>
</evidence>
<name>A0A521FEJ8_9RHOB</name>
<sequence length="435" mass="48031">MAYRRTSGILTDGGADPKLEADYIVAAAIVGHSIEQIRANVDVQFSMEPSDEMPRPDKWSREWDQLQQAAQKIGQLAALEIDMQGHSVRAGTAVDHKTGAVIVGVYGLAGHEPPTEGDIRHPEHHLSDKGQVLYDEIKQRDRDPAYQYIGLGAYTGFVDNGNVEGDTDPVGPMPSARFHIPDLDAGDHDDNIFEGWYPRWLPPEESALWNPRVRRDTDDHDCVGWGIIGGDLAQDAPKEEEPDHGATNRSDQITNIMRFDQGMNFVDESGDEGVKGYTHGMIQAIYKAYHLGPHCTPYEITVGDCTTKLASCFGCTMFMTANGYPPTSTHLGRAESWVPLYEPYKPSTSPKTERIVINDLNASFAAYCDKVLRTGMRALSVDNIADAYDHCPAALEHVLGGHYSADNRVAVSLFLDALTVHDRELSRVRRVLGLD</sequence>